<comment type="caution">
    <text evidence="2">The sequence shown here is derived from an EMBL/GenBank/DDBJ whole genome shotgun (WGS) entry which is preliminary data.</text>
</comment>
<keyword evidence="1" id="KW-0812">Transmembrane</keyword>
<feature type="transmembrane region" description="Helical" evidence="1">
    <location>
        <begin position="92"/>
        <end position="117"/>
    </location>
</feature>
<organism evidence="2 3">
    <name type="scientific">Mobilisporobacter senegalensis</name>
    <dbReference type="NCBI Taxonomy" id="1329262"/>
    <lineage>
        <taxon>Bacteria</taxon>
        <taxon>Bacillati</taxon>
        <taxon>Bacillota</taxon>
        <taxon>Clostridia</taxon>
        <taxon>Lachnospirales</taxon>
        <taxon>Lachnospiraceae</taxon>
        <taxon>Mobilisporobacter</taxon>
    </lineage>
</organism>
<evidence type="ECO:0000256" key="1">
    <source>
        <dbReference type="SAM" id="Phobius"/>
    </source>
</evidence>
<gene>
    <name evidence="2" type="ORF">EDD66_11453</name>
</gene>
<feature type="transmembrane region" description="Helical" evidence="1">
    <location>
        <begin position="62"/>
        <end position="86"/>
    </location>
</feature>
<feature type="transmembrane region" description="Helical" evidence="1">
    <location>
        <begin position="36"/>
        <end position="55"/>
    </location>
</feature>
<dbReference type="AlphaFoldDB" id="A0A3N1X9L4"/>
<sequence>MIKKHRKRIINFLIFATLFVIEILIAVYVHDNFVRPYLGDVLVVALLYFFIRIIIPEKTRFLSIYIYLFAVAIEFMQYINLVTILGLENNRFARIIIGSTFDWMDILCYGVGAILLLGGDMIANQHKWQNGEAHGLK</sequence>
<dbReference type="Pfam" id="PF10990">
    <property type="entry name" value="DUF2809"/>
    <property type="match status" value="1"/>
</dbReference>
<dbReference type="Proteomes" id="UP000273083">
    <property type="component" value="Unassembled WGS sequence"/>
</dbReference>
<proteinExistence type="predicted"/>
<accession>A0A3N1X9L4</accession>
<feature type="transmembrane region" description="Helical" evidence="1">
    <location>
        <begin position="12"/>
        <end position="30"/>
    </location>
</feature>
<keyword evidence="1" id="KW-0472">Membrane</keyword>
<name>A0A3N1X9L4_9FIRM</name>
<dbReference type="RefSeq" id="WP_330511426.1">
    <property type="nucleotide sequence ID" value="NZ_RJVG01000014.1"/>
</dbReference>
<evidence type="ECO:0000313" key="2">
    <source>
        <dbReference type="EMBL" id="ROR23446.1"/>
    </source>
</evidence>
<keyword evidence="1" id="KW-1133">Transmembrane helix</keyword>
<evidence type="ECO:0000313" key="3">
    <source>
        <dbReference type="Proteomes" id="UP000273083"/>
    </source>
</evidence>
<keyword evidence="3" id="KW-1185">Reference proteome</keyword>
<reference evidence="2 3" key="1">
    <citation type="submission" date="2018-11" db="EMBL/GenBank/DDBJ databases">
        <title>Genomic Encyclopedia of Type Strains, Phase IV (KMG-IV): sequencing the most valuable type-strain genomes for metagenomic binning, comparative biology and taxonomic classification.</title>
        <authorList>
            <person name="Goeker M."/>
        </authorList>
    </citation>
    <scope>NUCLEOTIDE SEQUENCE [LARGE SCALE GENOMIC DNA]</scope>
    <source>
        <strain evidence="2 3">DSM 26537</strain>
    </source>
</reference>
<dbReference type="InterPro" id="IPR021257">
    <property type="entry name" value="DUF2809"/>
</dbReference>
<protein>
    <submittedName>
        <fullName evidence="2">Uncharacterized protein DUF2809</fullName>
    </submittedName>
</protein>
<dbReference type="EMBL" id="RJVG01000014">
    <property type="protein sequence ID" value="ROR23446.1"/>
    <property type="molecule type" value="Genomic_DNA"/>
</dbReference>